<evidence type="ECO:0000256" key="4">
    <source>
        <dbReference type="ARBA" id="ARBA00022723"/>
    </source>
</evidence>
<dbReference type="InterPro" id="IPR022907">
    <property type="entry name" value="VapC_family"/>
</dbReference>
<dbReference type="EC" id="3.1.-.-" evidence="8"/>
<comment type="caution">
    <text evidence="10">The sequence shown here is derived from an EMBL/GenBank/DDBJ whole genome shotgun (WGS) entry which is preliminary data.</text>
</comment>
<dbReference type="InterPro" id="IPR029060">
    <property type="entry name" value="PIN-like_dom_sf"/>
</dbReference>
<name>A0ABT3GDC3_9BACT</name>
<evidence type="ECO:0000259" key="9">
    <source>
        <dbReference type="Pfam" id="PF01850"/>
    </source>
</evidence>
<feature type="binding site" evidence="8">
    <location>
        <position position="97"/>
    </location>
    <ligand>
        <name>Mg(2+)</name>
        <dbReference type="ChEBI" id="CHEBI:18420"/>
    </ligand>
</feature>
<dbReference type="Proteomes" id="UP001320876">
    <property type="component" value="Unassembled WGS sequence"/>
</dbReference>
<keyword evidence="2 8" id="KW-1277">Toxin-antitoxin system</keyword>
<keyword evidence="5 8" id="KW-0378">Hydrolase</keyword>
<proteinExistence type="inferred from homology"/>
<dbReference type="RefSeq" id="WP_264485720.1">
    <property type="nucleotide sequence ID" value="NZ_JAPDDT010000001.1"/>
</dbReference>
<keyword evidence="4 8" id="KW-0479">Metal-binding</keyword>
<keyword evidence="11" id="KW-1185">Reference proteome</keyword>
<comment type="cofactor">
    <cofactor evidence="1 8">
        <name>Mg(2+)</name>
        <dbReference type="ChEBI" id="CHEBI:18420"/>
    </cofactor>
</comment>
<evidence type="ECO:0000256" key="8">
    <source>
        <dbReference type="HAMAP-Rule" id="MF_00265"/>
    </source>
</evidence>
<organism evidence="10 11">
    <name type="scientific">Luteolibacter arcticus</name>
    <dbReference type="NCBI Taxonomy" id="1581411"/>
    <lineage>
        <taxon>Bacteria</taxon>
        <taxon>Pseudomonadati</taxon>
        <taxon>Verrucomicrobiota</taxon>
        <taxon>Verrucomicrobiia</taxon>
        <taxon>Verrucomicrobiales</taxon>
        <taxon>Verrucomicrobiaceae</taxon>
        <taxon>Luteolibacter</taxon>
    </lineage>
</organism>
<dbReference type="PANTHER" id="PTHR33653:SF1">
    <property type="entry name" value="RIBONUCLEASE VAPC2"/>
    <property type="match status" value="1"/>
</dbReference>
<evidence type="ECO:0000313" key="11">
    <source>
        <dbReference type="Proteomes" id="UP001320876"/>
    </source>
</evidence>
<evidence type="ECO:0000256" key="7">
    <source>
        <dbReference type="ARBA" id="ARBA00038093"/>
    </source>
</evidence>
<protein>
    <recommendedName>
        <fullName evidence="8">Ribonuclease VapC</fullName>
        <shortName evidence="8">RNase VapC</shortName>
        <ecNumber evidence="8">3.1.-.-</ecNumber>
    </recommendedName>
    <alternativeName>
        <fullName evidence="8">Toxin VapC</fullName>
    </alternativeName>
</protein>
<dbReference type="InterPro" id="IPR002716">
    <property type="entry name" value="PIN_dom"/>
</dbReference>
<dbReference type="EMBL" id="JAPDDT010000001">
    <property type="protein sequence ID" value="MCW1921611.1"/>
    <property type="molecule type" value="Genomic_DNA"/>
</dbReference>
<evidence type="ECO:0000256" key="6">
    <source>
        <dbReference type="ARBA" id="ARBA00022842"/>
    </source>
</evidence>
<comment type="similarity">
    <text evidence="7 8">Belongs to the PINc/VapC protein family.</text>
</comment>
<feature type="binding site" evidence="8">
    <location>
        <position position="5"/>
    </location>
    <ligand>
        <name>Mg(2+)</name>
        <dbReference type="ChEBI" id="CHEBI:18420"/>
    </ligand>
</feature>
<keyword evidence="8" id="KW-0800">Toxin</keyword>
<comment type="function">
    <text evidence="8">Toxic component of a toxin-antitoxin (TA) system. An RNase.</text>
</comment>
<dbReference type="SUPFAM" id="SSF88723">
    <property type="entry name" value="PIN domain-like"/>
    <property type="match status" value="1"/>
</dbReference>
<accession>A0ABT3GDC3</accession>
<gene>
    <name evidence="8" type="primary">vapC</name>
    <name evidence="10" type="ORF">OKA05_03545</name>
</gene>
<keyword evidence="6 8" id="KW-0460">Magnesium</keyword>
<feature type="domain" description="PIN" evidence="9">
    <location>
        <begin position="3"/>
        <end position="124"/>
    </location>
</feature>
<evidence type="ECO:0000256" key="1">
    <source>
        <dbReference type="ARBA" id="ARBA00001946"/>
    </source>
</evidence>
<evidence type="ECO:0000256" key="3">
    <source>
        <dbReference type="ARBA" id="ARBA00022722"/>
    </source>
</evidence>
<evidence type="ECO:0000256" key="2">
    <source>
        <dbReference type="ARBA" id="ARBA00022649"/>
    </source>
</evidence>
<dbReference type="Pfam" id="PF01850">
    <property type="entry name" value="PIN"/>
    <property type="match status" value="1"/>
</dbReference>
<evidence type="ECO:0000256" key="5">
    <source>
        <dbReference type="ARBA" id="ARBA00022801"/>
    </source>
</evidence>
<reference evidence="10 11" key="1">
    <citation type="submission" date="2022-10" db="EMBL/GenBank/DDBJ databases">
        <title>Luteolibacter arcticus strain CCTCC AB 2014275, whole genome shotgun sequencing project.</title>
        <authorList>
            <person name="Zhao G."/>
            <person name="Shen L."/>
        </authorList>
    </citation>
    <scope>NUCLEOTIDE SEQUENCE [LARGE SCALE GENOMIC DNA]</scope>
    <source>
        <strain evidence="10 11">CCTCC AB 2014275</strain>
    </source>
</reference>
<sequence length="130" mass="14411">MHLLDTDTCIRLVRGDAEVLAKLRGHRRDEVQVSILTVYELEVGLQKATLEVTKKRKAVESLLELCGVAPFGNAEAIEAAKVRAEQEKAGTPIGSIDYLIAGIARANRWTLVAGNLDEFRRVEGLKVEKW</sequence>
<dbReference type="InterPro" id="IPR050556">
    <property type="entry name" value="Type_II_TA_system_RNase"/>
</dbReference>
<evidence type="ECO:0000313" key="10">
    <source>
        <dbReference type="EMBL" id="MCW1921611.1"/>
    </source>
</evidence>
<dbReference type="PANTHER" id="PTHR33653">
    <property type="entry name" value="RIBONUCLEASE VAPC2"/>
    <property type="match status" value="1"/>
</dbReference>
<keyword evidence="3 8" id="KW-0540">Nuclease</keyword>
<dbReference type="Gene3D" id="3.40.50.1010">
    <property type="entry name" value="5'-nuclease"/>
    <property type="match status" value="1"/>
</dbReference>
<dbReference type="HAMAP" id="MF_00265">
    <property type="entry name" value="VapC_Nob1"/>
    <property type="match status" value="1"/>
</dbReference>